<dbReference type="EMBL" id="BPRB01000063">
    <property type="protein sequence ID" value="GJE59127.1"/>
    <property type="molecule type" value="Genomic_DNA"/>
</dbReference>
<protein>
    <submittedName>
        <fullName evidence="1">Uncharacterized protein</fullName>
    </submittedName>
</protein>
<keyword evidence="2" id="KW-1185">Reference proteome</keyword>
<reference evidence="1" key="1">
    <citation type="journal article" date="2021" name="Front. Microbiol.">
        <title>Comprehensive Comparative Genomics and Phenotyping of Methylobacterium Species.</title>
        <authorList>
            <person name="Alessa O."/>
            <person name="Ogura Y."/>
            <person name="Fujitani Y."/>
            <person name="Takami H."/>
            <person name="Hayashi T."/>
            <person name="Sahin N."/>
            <person name="Tani A."/>
        </authorList>
    </citation>
    <scope>NUCLEOTIDE SEQUENCE</scope>
    <source>
        <strain evidence="1">DSM 23632</strain>
    </source>
</reference>
<evidence type="ECO:0000313" key="1">
    <source>
        <dbReference type="EMBL" id="GJE59127.1"/>
    </source>
</evidence>
<evidence type="ECO:0000313" key="2">
    <source>
        <dbReference type="Proteomes" id="UP001055057"/>
    </source>
</evidence>
<sequence length="97" mass="9665">MLTGPFQRLPGSSEGWTAGDPWLLPISDGFDAKASAATESAAEAVRGAARPLWIAAHGLCLALALLLAAEGATGWMGGGSQAVHPVAKVPVVTASAS</sequence>
<organism evidence="1 2">
    <name type="scientific">Methylobacterium trifolii</name>
    <dbReference type="NCBI Taxonomy" id="1003092"/>
    <lineage>
        <taxon>Bacteria</taxon>
        <taxon>Pseudomonadati</taxon>
        <taxon>Pseudomonadota</taxon>
        <taxon>Alphaproteobacteria</taxon>
        <taxon>Hyphomicrobiales</taxon>
        <taxon>Methylobacteriaceae</taxon>
        <taxon>Methylobacterium</taxon>
    </lineage>
</organism>
<reference evidence="1" key="2">
    <citation type="submission" date="2021-08" db="EMBL/GenBank/DDBJ databases">
        <authorList>
            <person name="Tani A."/>
            <person name="Ola A."/>
            <person name="Ogura Y."/>
            <person name="Katsura K."/>
            <person name="Hayashi T."/>
        </authorList>
    </citation>
    <scope>NUCLEOTIDE SEQUENCE</scope>
    <source>
        <strain evidence="1">DSM 23632</strain>
    </source>
</reference>
<accession>A0ABQ4TWQ3</accession>
<name>A0ABQ4TWQ3_9HYPH</name>
<gene>
    <name evidence="1" type="ORF">MPOCJGCO_1214</name>
</gene>
<comment type="caution">
    <text evidence="1">The sequence shown here is derived from an EMBL/GenBank/DDBJ whole genome shotgun (WGS) entry which is preliminary data.</text>
</comment>
<proteinExistence type="predicted"/>
<dbReference type="Proteomes" id="UP001055057">
    <property type="component" value="Unassembled WGS sequence"/>
</dbReference>